<protein>
    <submittedName>
        <fullName evidence="1">Uncharacterized protein</fullName>
    </submittedName>
</protein>
<reference evidence="1 2" key="1">
    <citation type="submission" date="2014-04" db="EMBL/GenBank/DDBJ databases">
        <authorList>
            <consortium name="DOE Joint Genome Institute"/>
            <person name="Kuo A."/>
            <person name="Girlanda M."/>
            <person name="Perotto S."/>
            <person name="Kohler A."/>
            <person name="Nagy L.G."/>
            <person name="Floudas D."/>
            <person name="Copeland A."/>
            <person name="Barry K.W."/>
            <person name="Cichocki N."/>
            <person name="Veneault-Fourrey C."/>
            <person name="LaButti K."/>
            <person name="Lindquist E.A."/>
            <person name="Lipzen A."/>
            <person name="Lundell T."/>
            <person name="Morin E."/>
            <person name="Murat C."/>
            <person name="Sun H."/>
            <person name="Tunlid A."/>
            <person name="Henrissat B."/>
            <person name="Grigoriev I.V."/>
            <person name="Hibbett D.S."/>
            <person name="Martin F."/>
            <person name="Nordberg H.P."/>
            <person name="Cantor M.N."/>
            <person name="Hua S.X."/>
        </authorList>
    </citation>
    <scope>NUCLEOTIDE SEQUENCE [LARGE SCALE GENOMIC DNA]</scope>
    <source>
        <strain evidence="1 2">MUT 4182</strain>
    </source>
</reference>
<name>A0A0C3PTD0_9AGAM</name>
<sequence length="64" mass="6943">MTAIVYWKHFSMELKGNIHILNVKGMLSSMSSIASLLVDLSKTFTSSHLTMSDGPPGILTPAVH</sequence>
<keyword evidence="2" id="KW-1185">Reference proteome</keyword>
<gene>
    <name evidence="1" type="ORF">M407DRAFT_32294</name>
</gene>
<evidence type="ECO:0000313" key="1">
    <source>
        <dbReference type="EMBL" id="KIO18035.1"/>
    </source>
</evidence>
<organism evidence="1 2">
    <name type="scientific">Tulasnella calospora MUT 4182</name>
    <dbReference type="NCBI Taxonomy" id="1051891"/>
    <lineage>
        <taxon>Eukaryota</taxon>
        <taxon>Fungi</taxon>
        <taxon>Dikarya</taxon>
        <taxon>Basidiomycota</taxon>
        <taxon>Agaricomycotina</taxon>
        <taxon>Agaricomycetes</taxon>
        <taxon>Cantharellales</taxon>
        <taxon>Tulasnellaceae</taxon>
        <taxon>Tulasnella</taxon>
    </lineage>
</organism>
<dbReference type="HOGENOM" id="CLU_2869314_0_0_1"/>
<dbReference type="EMBL" id="KN823320">
    <property type="protein sequence ID" value="KIO18035.1"/>
    <property type="molecule type" value="Genomic_DNA"/>
</dbReference>
<evidence type="ECO:0000313" key="2">
    <source>
        <dbReference type="Proteomes" id="UP000054248"/>
    </source>
</evidence>
<accession>A0A0C3PTD0</accession>
<reference evidence="2" key="2">
    <citation type="submission" date="2015-01" db="EMBL/GenBank/DDBJ databases">
        <title>Evolutionary Origins and Diversification of the Mycorrhizal Mutualists.</title>
        <authorList>
            <consortium name="DOE Joint Genome Institute"/>
            <consortium name="Mycorrhizal Genomics Consortium"/>
            <person name="Kohler A."/>
            <person name="Kuo A."/>
            <person name="Nagy L.G."/>
            <person name="Floudas D."/>
            <person name="Copeland A."/>
            <person name="Barry K.W."/>
            <person name="Cichocki N."/>
            <person name="Veneault-Fourrey C."/>
            <person name="LaButti K."/>
            <person name="Lindquist E.A."/>
            <person name="Lipzen A."/>
            <person name="Lundell T."/>
            <person name="Morin E."/>
            <person name="Murat C."/>
            <person name="Riley R."/>
            <person name="Ohm R."/>
            <person name="Sun H."/>
            <person name="Tunlid A."/>
            <person name="Henrissat B."/>
            <person name="Grigoriev I.V."/>
            <person name="Hibbett D.S."/>
            <person name="Martin F."/>
        </authorList>
    </citation>
    <scope>NUCLEOTIDE SEQUENCE [LARGE SCALE GENOMIC DNA]</scope>
    <source>
        <strain evidence="2">MUT 4182</strain>
    </source>
</reference>
<dbReference type="Proteomes" id="UP000054248">
    <property type="component" value="Unassembled WGS sequence"/>
</dbReference>
<proteinExistence type="predicted"/>
<dbReference type="AlphaFoldDB" id="A0A0C3PTD0"/>